<dbReference type="Pfam" id="PF00356">
    <property type="entry name" value="LacI"/>
    <property type="match status" value="1"/>
</dbReference>
<dbReference type="SUPFAM" id="SSF47413">
    <property type="entry name" value="lambda repressor-like DNA-binding domains"/>
    <property type="match status" value="1"/>
</dbReference>
<dbReference type="InterPro" id="IPR028082">
    <property type="entry name" value="Peripla_BP_I"/>
</dbReference>
<accession>K0K546</accession>
<dbReference type="Proteomes" id="UP000006281">
    <property type="component" value="Chromosome"/>
</dbReference>
<feature type="compositionally biased region" description="Low complexity" evidence="4">
    <location>
        <begin position="1"/>
        <end position="25"/>
    </location>
</feature>
<protein>
    <submittedName>
        <fullName evidence="6">Transcriptional regulator, LacI family</fullName>
    </submittedName>
</protein>
<keyword evidence="1" id="KW-0805">Transcription regulation</keyword>
<dbReference type="CDD" id="cd06293">
    <property type="entry name" value="PBP1_LacI-like"/>
    <property type="match status" value="1"/>
</dbReference>
<feature type="domain" description="HTH lacI-type" evidence="5">
    <location>
        <begin position="109"/>
        <end position="163"/>
    </location>
</feature>
<reference evidence="6 7" key="1">
    <citation type="journal article" date="2012" name="BMC Genomics">
        <title>Complete genome sequence of Saccharothrix espanaensis DSM 44229T and comparison to the other completely sequenced Pseudonocardiaceae.</title>
        <authorList>
            <person name="Strobel T."/>
            <person name="Al-Dilaimi A."/>
            <person name="Blom J."/>
            <person name="Gessner A."/>
            <person name="Kalinowski J."/>
            <person name="Luzhetska M."/>
            <person name="Puhler A."/>
            <person name="Szczepanowski R."/>
            <person name="Bechthold A."/>
            <person name="Ruckert C."/>
        </authorList>
    </citation>
    <scope>NUCLEOTIDE SEQUENCE [LARGE SCALE GENOMIC DNA]</scope>
    <source>
        <strain evidence="7">ATCC 51144 / DSM 44229 / JCM 9112 / NBRC 15066 / NRRL 15764</strain>
    </source>
</reference>
<dbReference type="GO" id="GO:0000976">
    <property type="term" value="F:transcription cis-regulatory region binding"/>
    <property type="evidence" value="ECO:0007669"/>
    <property type="project" value="TreeGrafter"/>
</dbReference>
<evidence type="ECO:0000313" key="6">
    <source>
        <dbReference type="EMBL" id="CCH31638.1"/>
    </source>
</evidence>
<dbReference type="STRING" id="1179773.BN6_43560"/>
<dbReference type="Gene3D" id="3.40.50.2300">
    <property type="match status" value="2"/>
</dbReference>
<dbReference type="PATRIC" id="fig|1179773.3.peg.4359"/>
<dbReference type="EMBL" id="HE804045">
    <property type="protein sequence ID" value="CCH31638.1"/>
    <property type="molecule type" value="Genomic_DNA"/>
</dbReference>
<evidence type="ECO:0000259" key="5">
    <source>
        <dbReference type="PROSITE" id="PS50932"/>
    </source>
</evidence>
<feature type="region of interest" description="Disordered" evidence="4">
    <location>
        <begin position="1"/>
        <end position="67"/>
    </location>
</feature>
<dbReference type="SMART" id="SM00354">
    <property type="entry name" value="HTH_LACI"/>
    <property type="match status" value="1"/>
</dbReference>
<feature type="compositionally biased region" description="Basic and acidic residues" evidence="4">
    <location>
        <begin position="57"/>
        <end position="67"/>
    </location>
</feature>
<dbReference type="BioCyc" id="SESP1179773:BN6_RS21080-MONOMER"/>
<dbReference type="PANTHER" id="PTHR30146:SF109">
    <property type="entry name" value="HTH-TYPE TRANSCRIPTIONAL REGULATOR GALS"/>
    <property type="match status" value="1"/>
</dbReference>
<dbReference type="KEGG" id="sesp:BN6_43560"/>
<evidence type="ECO:0000256" key="4">
    <source>
        <dbReference type="SAM" id="MobiDB-lite"/>
    </source>
</evidence>
<dbReference type="InterPro" id="IPR001761">
    <property type="entry name" value="Peripla_BP/Lac1_sug-bd_dom"/>
</dbReference>
<keyword evidence="3" id="KW-0804">Transcription</keyword>
<dbReference type="HOGENOM" id="CLU_037628_6_4_11"/>
<organism evidence="6 7">
    <name type="scientific">Saccharothrix espanaensis (strain ATCC 51144 / DSM 44229 / JCM 9112 / NBRC 15066 / NRRL 15764)</name>
    <dbReference type="NCBI Taxonomy" id="1179773"/>
    <lineage>
        <taxon>Bacteria</taxon>
        <taxon>Bacillati</taxon>
        <taxon>Actinomycetota</taxon>
        <taxon>Actinomycetes</taxon>
        <taxon>Pseudonocardiales</taxon>
        <taxon>Pseudonocardiaceae</taxon>
        <taxon>Saccharothrix</taxon>
    </lineage>
</organism>
<dbReference type="CDD" id="cd01392">
    <property type="entry name" value="HTH_LacI"/>
    <property type="match status" value="1"/>
</dbReference>
<keyword evidence="2" id="KW-0238">DNA-binding</keyword>
<dbReference type="InterPro" id="IPR000843">
    <property type="entry name" value="HTH_LacI"/>
</dbReference>
<dbReference type="PANTHER" id="PTHR30146">
    <property type="entry name" value="LACI-RELATED TRANSCRIPTIONAL REPRESSOR"/>
    <property type="match status" value="1"/>
</dbReference>
<dbReference type="InterPro" id="IPR010982">
    <property type="entry name" value="Lambda_DNA-bd_dom_sf"/>
</dbReference>
<evidence type="ECO:0000256" key="2">
    <source>
        <dbReference type="ARBA" id="ARBA00023125"/>
    </source>
</evidence>
<dbReference type="Gene3D" id="1.10.260.40">
    <property type="entry name" value="lambda repressor-like DNA-binding domains"/>
    <property type="match status" value="1"/>
</dbReference>
<evidence type="ECO:0000256" key="3">
    <source>
        <dbReference type="ARBA" id="ARBA00023163"/>
    </source>
</evidence>
<dbReference type="PROSITE" id="PS00356">
    <property type="entry name" value="HTH_LACI_1"/>
    <property type="match status" value="1"/>
</dbReference>
<dbReference type="GO" id="GO:0003700">
    <property type="term" value="F:DNA-binding transcription factor activity"/>
    <property type="evidence" value="ECO:0007669"/>
    <property type="project" value="TreeGrafter"/>
</dbReference>
<dbReference type="SUPFAM" id="SSF53822">
    <property type="entry name" value="Periplasmic binding protein-like I"/>
    <property type="match status" value="1"/>
</dbReference>
<dbReference type="Pfam" id="PF00532">
    <property type="entry name" value="Peripla_BP_1"/>
    <property type="match status" value="1"/>
</dbReference>
<evidence type="ECO:0000313" key="7">
    <source>
        <dbReference type="Proteomes" id="UP000006281"/>
    </source>
</evidence>
<dbReference type="AlphaFoldDB" id="K0K546"/>
<dbReference type="eggNOG" id="COG1609">
    <property type="taxonomic scope" value="Bacteria"/>
</dbReference>
<sequence>MSRVAPSPTRCVTTPPRTVTTPSRRGCGVLSGLGRTHHSPMGRSVAGPGVRPGRRTSRADARARPEPRCVTSGFPPRRAVRRNSVWERYPWLHSRFSQFRRGGVVVVAASIRDVASRANVSVGTVSNVLNRPEVVAPATRDRVLGAIVELGFVRNDAARQLRSGTPRAIGLVVLDVGNPFFTDVARGVENTASEAGHAVILCNSDESAHREARHVELLAEQRVHGVLITPVDADLAAVRRLRERGVSVVLLDHPTDDPGLCSVAVDDRAGGELAVAHLLARGHRRIAMVNGPSRQHQARQRHRGAADAVRLAGLDPACLEEVRMPAMTVASGRLAAQDLVARAHRPDAMFCANDLMALGVLQVLLRAGVRVPEDVAVVGYDDIEFAAAAAVPLTSVHQPRELIGRTAASLVLAETMAPREHEHRQVLFTPDLVVRESS</sequence>
<proteinExistence type="predicted"/>
<evidence type="ECO:0000256" key="1">
    <source>
        <dbReference type="ARBA" id="ARBA00023015"/>
    </source>
</evidence>
<dbReference type="PROSITE" id="PS50932">
    <property type="entry name" value="HTH_LACI_2"/>
    <property type="match status" value="1"/>
</dbReference>
<keyword evidence="7" id="KW-1185">Reference proteome</keyword>
<name>K0K546_SACES</name>
<gene>
    <name evidence="6" type="ordered locus">BN6_43560</name>
</gene>